<reference evidence="2 3" key="1">
    <citation type="journal article" date="2016" name="Nat. Commun.">
        <title>Thousands of microbial genomes shed light on interconnected biogeochemical processes in an aquifer system.</title>
        <authorList>
            <person name="Anantharaman K."/>
            <person name="Brown C.T."/>
            <person name="Hug L.A."/>
            <person name="Sharon I."/>
            <person name="Castelle C.J."/>
            <person name="Probst A.J."/>
            <person name="Thomas B.C."/>
            <person name="Singh A."/>
            <person name="Wilkins M.J."/>
            <person name="Karaoz U."/>
            <person name="Brodie E.L."/>
            <person name="Williams K.H."/>
            <person name="Hubbard S.S."/>
            <person name="Banfield J.F."/>
        </authorList>
    </citation>
    <scope>NUCLEOTIDE SEQUENCE [LARGE SCALE GENOMIC DNA]</scope>
</reference>
<name>A0A1F5P809_9BACT</name>
<dbReference type="Proteomes" id="UP000176786">
    <property type="component" value="Unassembled WGS sequence"/>
</dbReference>
<feature type="transmembrane region" description="Helical" evidence="1">
    <location>
        <begin position="143"/>
        <end position="164"/>
    </location>
</feature>
<evidence type="ECO:0008006" key="4">
    <source>
        <dbReference type="Google" id="ProtNLM"/>
    </source>
</evidence>
<dbReference type="EMBL" id="MFES01000013">
    <property type="protein sequence ID" value="OGE86066.1"/>
    <property type="molecule type" value="Genomic_DNA"/>
</dbReference>
<dbReference type="AlphaFoldDB" id="A0A1F5P809"/>
<protein>
    <recommendedName>
        <fullName evidence="4">Baseplate protein J-like domain-containing protein</fullName>
    </recommendedName>
</protein>
<evidence type="ECO:0000256" key="1">
    <source>
        <dbReference type="SAM" id="Phobius"/>
    </source>
</evidence>
<dbReference type="STRING" id="1817832.A3J48_03850"/>
<organism evidence="2 3">
    <name type="scientific">Candidatus Doudnabacteria bacterium RIFCSPHIGHO2_02_FULL_46_11</name>
    <dbReference type="NCBI Taxonomy" id="1817832"/>
    <lineage>
        <taxon>Bacteria</taxon>
        <taxon>Candidatus Doudnaibacteriota</taxon>
    </lineage>
</organism>
<keyword evidence="1" id="KW-0472">Membrane</keyword>
<gene>
    <name evidence="2" type="ORF">A3J48_03850</name>
</gene>
<accession>A0A1F5P809</accession>
<evidence type="ECO:0000313" key="3">
    <source>
        <dbReference type="Proteomes" id="UP000176786"/>
    </source>
</evidence>
<sequence length="515" mass="55752">MADFVRVNASASLKEVLRAVLSAKGRVVYIDIADGSTLWELKSLRLLRRAGLETEKKLVVVSGTRINRIKATQAGLAAASPDELPGKPNAMKSTSSKTTTFVKSGISKKPAPVKATESIASSPAQWISSRTGDLAEPGKKRKLLFAASAIMALLTGFVVSTVVLQKAEIIVYAHTDTVGSDFDVVFDKNITNDTPGDRAILAYPVREIKKYSQKFDSTGSSAGLEASGEAVIYSSFPNTLTLRAETTYLEAASGVRYRLQSNITGLRPNVPYSVQVAAERGGSQGNIAAEERLEVHNSAFGYRPQVLYARVGAAGMTGGSDSDVLTVSDQDFQKARELIGQKAIEEIKSNLSKTISDNVILIPELTNVRVVSESYEAKIDDVRPDFTGELEVEVTGLAFNDNSVLELAVVESSRSLLTGQKFLEVEQGSVRYTTRSSELERGLAVVNVNLASRFTYDLDPDDLKSLLAGRSTREIKDILLNKGEIAGIKISLSPFWLTKTPKSSKKIHIKVEVQQ</sequence>
<keyword evidence="1" id="KW-1133">Transmembrane helix</keyword>
<proteinExistence type="predicted"/>
<evidence type="ECO:0000313" key="2">
    <source>
        <dbReference type="EMBL" id="OGE86066.1"/>
    </source>
</evidence>
<keyword evidence="1" id="KW-0812">Transmembrane</keyword>
<comment type="caution">
    <text evidence="2">The sequence shown here is derived from an EMBL/GenBank/DDBJ whole genome shotgun (WGS) entry which is preliminary data.</text>
</comment>